<gene>
    <name evidence="1" type="ORF">GUH15_31795</name>
</gene>
<organism evidence="1 2">
    <name type="scientific">Xanthomonas citri pv. citri</name>
    <dbReference type="NCBI Taxonomy" id="611301"/>
    <lineage>
        <taxon>Bacteria</taxon>
        <taxon>Pseudomonadati</taxon>
        <taxon>Pseudomonadota</taxon>
        <taxon>Gammaproteobacteria</taxon>
        <taxon>Lysobacterales</taxon>
        <taxon>Lysobacteraceae</taxon>
        <taxon>Xanthomonas</taxon>
    </lineage>
</organism>
<dbReference type="AlphaFoldDB" id="A0A8I0HF48"/>
<reference evidence="1" key="1">
    <citation type="submission" date="2020-01" db="EMBL/GenBank/DDBJ databases">
        <authorList>
            <person name="Richard D."/>
        </authorList>
    </citation>
    <scope>NUCLEOTIDE SEQUENCE</scope>
    <source>
        <strain evidence="1">JP541</strain>
    </source>
</reference>
<dbReference type="Proteomes" id="UP000653002">
    <property type="component" value="Unassembled WGS sequence"/>
</dbReference>
<feature type="non-terminal residue" evidence="1">
    <location>
        <position position="1"/>
    </location>
</feature>
<proteinExistence type="predicted"/>
<evidence type="ECO:0000313" key="2">
    <source>
        <dbReference type="Proteomes" id="UP000653002"/>
    </source>
</evidence>
<feature type="non-terminal residue" evidence="1">
    <location>
        <position position="134"/>
    </location>
</feature>
<dbReference type="EMBL" id="JAABFR010002731">
    <property type="protein sequence ID" value="MBD4340545.1"/>
    <property type="molecule type" value="Genomic_DNA"/>
</dbReference>
<comment type="caution">
    <text evidence="1">The sequence shown here is derived from an EMBL/GenBank/DDBJ whole genome shotgun (WGS) entry which is preliminary data.</text>
</comment>
<accession>A0A8I0HF48</accession>
<evidence type="ECO:0000313" key="1">
    <source>
        <dbReference type="EMBL" id="MBD4340545.1"/>
    </source>
</evidence>
<sequence>QAPDIYAKGDTLVFNVARYANATDNAIIDVIKRLPGIKVEDDGTIKYQGKPINKFYIDGDDFLGGQYGLATNNISHKDVKSVEVMENHQPVKALEGIDFPEEAGINIKLSEEAKGKWVGVAKAGTGAQPWLYDG</sequence>
<name>A0A8I0HF48_XANCI</name>
<protein>
    <submittedName>
        <fullName evidence="1">Uncharacterized protein</fullName>
    </submittedName>
</protein>